<evidence type="ECO:0000313" key="1">
    <source>
        <dbReference type="EMBL" id="WVZ99365.1"/>
    </source>
</evidence>
<keyword evidence="2" id="KW-1185">Reference proteome</keyword>
<dbReference type="PANTHER" id="PTHR33377">
    <property type="entry name" value="OS10G0134700 PROTEIN-RELATED"/>
    <property type="match status" value="1"/>
</dbReference>
<dbReference type="Proteomes" id="UP001341281">
    <property type="component" value="Chromosome 10"/>
</dbReference>
<accession>A0AAQ3UZT5</accession>
<reference evidence="1 2" key="1">
    <citation type="submission" date="2024-02" db="EMBL/GenBank/DDBJ databases">
        <title>High-quality chromosome-scale genome assembly of Pensacola bahiagrass (Paspalum notatum Flugge var. saurae).</title>
        <authorList>
            <person name="Vega J.M."/>
            <person name="Podio M."/>
            <person name="Orjuela J."/>
            <person name="Siena L.A."/>
            <person name="Pessino S.C."/>
            <person name="Combes M.C."/>
            <person name="Mariac C."/>
            <person name="Albertini E."/>
            <person name="Pupilli F."/>
            <person name="Ortiz J.P.A."/>
            <person name="Leblanc O."/>
        </authorList>
    </citation>
    <scope>NUCLEOTIDE SEQUENCE [LARGE SCALE GENOMIC DNA]</scope>
    <source>
        <strain evidence="1">R1</strain>
        <tissue evidence="1">Leaf</tissue>
    </source>
</reference>
<dbReference type="PANTHER" id="PTHR33377:SF115">
    <property type="entry name" value="OS05G0533301 PROTEIN"/>
    <property type="match status" value="1"/>
</dbReference>
<dbReference type="Gene3D" id="3.40.50.300">
    <property type="entry name" value="P-loop containing nucleotide triphosphate hydrolases"/>
    <property type="match status" value="1"/>
</dbReference>
<name>A0AAQ3UZT5_PASNO</name>
<dbReference type="InterPro" id="IPR027417">
    <property type="entry name" value="P-loop_NTPase"/>
</dbReference>
<proteinExistence type="predicted"/>
<protein>
    <submittedName>
        <fullName evidence="1">Uncharacterized protein</fullName>
    </submittedName>
</protein>
<dbReference type="EMBL" id="CP144754">
    <property type="protein sequence ID" value="WVZ99365.1"/>
    <property type="molecule type" value="Genomic_DNA"/>
</dbReference>
<dbReference type="SUPFAM" id="SSF52540">
    <property type="entry name" value="P-loop containing nucleoside triphosphate hydrolases"/>
    <property type="match status" value="2"/>
</dbReference>
<dbReference type="AlphaFoldDB" id="A0AAQ3UZT5"/>
<evidence type="ECO:0000313" key="2">
    <source>
        <dbReference type="Proteomes" id="UP001341281"/>
    </source>
</evidence>
<gene>
    <name evidence="1" type="ORF">U9M48_044686</name>
</gene>
<sequence>MWEWIYSPERSSMAAAQGSRIIITSRSESITRFGTTAKALRLQCLSLEASWYFFKMLTFGSDDPRQHPKMENVLQGSFMSAWMAAILLRANFNTQTWSRILTRLRQYIQKNTSLIGEYMDDIRAKDCRRYSWSLVKPKPDKYLMLDDIYHINPAAEADTEVPRITMIDLMSGCAAPQGKCEILYWKSPIPPYYKYVCARIVYLSRDRCMFGRHMEKEAIMAFLLQSEIIRALEKNLGVLPIVGPTHIGKSTLVENVCHDEKVRNHLSLITVYSGNDALRDETVGSFGDKCVINHQNNQASDKRLLISADVRYVICKQ</sequence>
<organism evidence="1 2">
    <name type="scientific">Paspalum notatum var. saurae</name>
    <dbReference type="NCBI Taxonomy" id="547442"/>
    <lineage>
        <taxon>Eukaryota</taxon>
        <taxon>Viridiplantae</taxon>
        <taxon>Streptophyta</taxon>
        <taxon>Embryophyta</taxon>
        <taxon>Tracheophyta</taxon>
        <taxon>Spermatophyta</taxon>
        <taxon>Magnoliopsida</taxon>
        <taxon>Liliopsida</taxon>
        <taxon>Poales</taxon>
        <taxon>Poaceae</taxon>
        <taxon>PACMAD clade</taxon>
        <taxon>Panicoideae</taxon>
        <taxon>Andropogonodae</taxon>
        <taxon>Paspaleae</taxon>
        <taxon>Paspalinae</taxon>
        <taxon>Paspalum</taxon>
    </lineage>
</organism>